<proteinExistence type="predicted"/>
<dbReference type="Gene3D" id="1.20.120.850">
    <property type="entry name" value="SWI2/SNF2 ATPases, N-terminal domain"/>
    <property type="match status" value="1"/>
</dbReference>
<evidence type="ECO:0000256" key="1">
    <source>
        <dbReference type="ARBA" id="ARBA00022528"/>
    </source>
</evidence>
<name>A0A8T2UZK5_CERRI</name>
<dbReference type="GO" id="GO:0015616">
    <property type="term" value="F:DNA translocase activity"/>
    <property type="evidence" value="ECO:0007669"/>
    <property type="project" value="TreeGrafter"/>
</dbReference>
<dbReference type="PANTHER" id="PTHR45629:SF7">
    <property type="entry name" value="DNA EXCISION REPAIR PROTEIN ERCC-6-RELATED"/>
    <property type="match status" value="1"/>
</dbReference>
<organism evidence="2 3">
    <name type="scientific">Ceratopteris richardii</name>
    <name type="common">Triangle waterfern</name>
    <dbReference type="NCBI Taxonomy" id="49495"/>
    <lineage>
        <taxon>Eukaryota</taxon>
        <taxon>Viridiplantae</taxon>
        <taxon>Streptophyta</taxon>
        <taxon>Embryophyta</taxon>
        <taxon>Tracheophyta</taxon>
        <taxon>Polypodiopsida</taxon>
        <taxon>Polypodiidae</taxon>
        <taxon>Polypodiales</taxon>
        <taxon>Pteridineae</taxon>
        <taxon>Pteridaceae</taxon>
        <taxon>Parkerioideae</taxon>
        <taxon>Ceratopteris</taxon>
    </lineage>
</organism>
<dbReference type="SUPFAM" id="SSF52540">
    <property type="entry name" value="P-loop containing nucleoside triphosphate hydrolases"/>
    <property type="match status" value="1"/>
</dbReference>
<comment type="caution">
    <text evidence="2">The sequence shown here is derived from an EMBL/GenBank/DDBJ whole genome shotgun (WGS) entry which is preliminary data.</text>
</comment>
<dbReference type="GO" id="GO:0000724">
    <property type="term" value="P:double-strand break repair via homologous recombination"/>
    <property type="evidence" value="ECO:0007669"/>
    <property type="project" value="TreeGrafter"/>
</dbReference>
<dbReference type="GO" id="GO:0007131">
    <property type="term" value="P:reciprocal meiotic recombination"/>
    <property type="evidence" value="ECO:0007669"/>
    <property type="project" value="TreeGrafter"/>
</dbReference>
<dbReference type="OrthoDB" id="413460at2759"/>
<dbReference type="GO" id="GO:0005634">
    <property type="term" value="C:nucleus"/>
    <property type="evidence" value="ECO:0007669"/>
    <property type="project" value="TreeGrafter"/>
</dbReference>
<dbReference type="EMBL" id="CM035409">
    <property type="protein sequence ID" value="KAH7440270.1"/>
    <property type="molecule type" value="Genomic_DNA"/>
</dbReference>
<keyword evidence="1" id="KW-0934">Plastid</keyword>
<dbReference type="OMA" id="CENNQWF"/>
<dbReference type="InterPro" id="IPR027417">
    <property type="entry name" value="P-loop_NTPase"/>
</dbReference>
<evidence type="ECO:0000313" key="3">
    <source>
        <dbReference type="Proteomes" id="UP000825935"/>
    </source>
</evidence>
<dbReference type="Gene3D" id="3.40.50.300">
    <property type="entry name" value="P-loop containing nucleotide triphosphate hydrolases"/>
    <property type="match status" value="1"/>
</dbReference>
<accession>A0A8T2UZK5</accession>
<dbReference type="PANTHER" id="PTHR45629">
    <property type="entry name" value="SNF2/RAD54 FAMILY MEMBER"/>
    <property type="match status" value="1"/>
</dbReference>
<sequence>MARIWRDGQRKAVIIYRLFSTGSIEEKIYQRQLVKGEIAATVEDSVDSKNKNNCGRYFSRDELRELFTLNSETHCDTFDLLSRRELSVDEQWQDCSVDVDDLALKEAVGCGVVSFVQRKLHTLEVQEKIISCTKEGC</sequence>
<keyword evidence="1" id="KW-0150">Chloroplast</keyword>
<dbReference type="Proteomes" id="UP000825935">
    <property type="component" value="Chromosome 4"/>
</dbReference>
<dbReference type="InterPro" id="IPR050496">
    <property type="entry name" value="SNF2_RAD54_helicase_repair"/>
</dbReference>
<reference evidence="2" key="1">
    <citation type="submission" date="2021-08" db="EMBL/GenBank/DDBJ databases">
        <title>WGS assembly of Ceratopteris richardii.</title>
        <authorList>
            <person name="Marchant D.B."/>
            <person name="Chen G."/>
            <person name="Jenkins J."/>
            <person name="Shu S."/>
            <person name="Leebens-Mack J."/>
            <person name="Grimwood J."/>
            <person name="Schmutz J."/>
            <person name="Soltis P."/>
            <person name="Soltis D."/>
            <person name="Chen Z.-H."/>
        </authorList>
    </citation>
    <scope>NUCLEOTIDE SEQUENCE</scope>
    <source>
        <strain evidence="2">Whitten #5841</strain>
        <tissue evidence="2">Leaf</tissue>
    </source>
</reference>
<protein>
    <submittedName>
        <fullName evidence="2">Uncharacterized protein</fullName>
    </submittedName>
</protein>
<gene>
    <name evidence="2" type="ORF">KP509_04G099300</name>
</gene>
<keyword evidence="3" id="KW-1185">Reference proteome</keyword>
<evidence type="ECO:0000313" key="2">
    <source>
        <dbReference type="EMBL" id="KAH7440270.1"/>
    </source>
</evidence>
<dbReference type="AlphaFoldDB" id="A0A8T2UZK5"/>